<protein>
    <submittedName>
        <fullName evidence="1">Uncharacterized protein</fullName>
    </submittedName>
</protein>
<gene>
    <name evidence="1" type="ORF">C4K03_1417</name>
</gene>
<evidence type="ECO:0000313" key="2">
    <source>
        <dbReference type="Proteomes" id="UP000268696"/>
    </source>
</evidence>
<dbReference type="EMBL" id="CP027754">
    <property type="protein sequence ID" value="AZE53588.1"/>
    <property type="molecule type" value="Genomic_DNA"/>
</dbReference>
<dbReference type="Proteomes" id="UP000268696">
    <property type="component" value="Chromosome"/>
</dbReference>
<organism evidence="1 2">
    <name type="scientific">Pseudomonas synxantha</name>
    <dbReference type="NCBI Taxonomy" id="47883"/>
    <lineage>
        <taxon>Bacteria</taxon>
        <taxon>Pseudomonadati</taxon>
        <taxon>Pseudomonadota</taxon>
        <taxon>Gammaproteobacteria</taxon>
        <taxon>Pseudomonadales</taxon>
        <taxon>Pseudomonadaceae</taxon>
        <taxon>Pseudomonas</taxon>
    </lineage>
</organism>
<proteinExistence type="predicted"/>
<accession>A0A3G7U4H8</accession>
<name>A0A3G7U4H8_9PSED</name>
<sequence length="67" mass="7280">MLGRALLRICGIARIANIACALYATDTNHNCMLQINEYGELINQFNQSTICGKHAKLVPACNGSQQS</sequence>
<evidence type="ECO:0000313" key="1">
    <source>
        <dbReference type="EMBL" id="AZE53588.1"/>
    </source>
</evidence>
<dbReference type="AlphaFoldDB" id="A0A3G7U4H8"/>
<reference evidence="1 2" key="1">
    <citation type="submission" date="2018-03" db="EMBL/GenBank/DDBJ databases">
        <title>Diversity of phytobeneficial traits revealed by whole-genome analysis of worldwide-isolated phenazine-producing Pseudomonas spp.</title>
        <authorList>
            <person name="Biessy A."/>
            <person name="Novinscak A."/>
            <person name="Blom J."/>
            <person name="Leger G."/>
            <person name="Thomashow L.S."/>
            <person name="Cazorla F.M."/>
            <person name="Josic D."/>
            <person name="Filion M."/>
        </authorList>
    </citation>
    <scope>NUCLEOTIDE SEQUENCE [LARGE SCALE GENOMIC DNA]</scope>
    <source>
        <strain evidence="1 2">30B</strain>
    </source>
</reference>